<evidence type="ECO:0000256" key="6">
    <source>
        <dbReference type="SAM" id="MobiDB-lite"/>
    </source>
</evidence>
<evidence type="ECO:0000256" key="1">
    <source>
        <dbReference type="ARBA" id="ARBA00001913"/>
    </source>
</evidence>
<dbReference type="EC" id="3.4.24.40" evidence="8"/>
<evidence type="ECO:0000256" key="2">
    <source>
        <dbReference type="ARBA" id="ARBA00004613"/>
    </source>
</evidence>
<name>A0A1X7A2A0_9RHOB</name>
<keyword evidence="4" id="KW-0964">Secreted</keyword>
<dbReference type="SMART" id="SM00235">
    <property type="entry name" value="ZnMc"/>
    <property type="match status" value="1"/>
</dbReference>
<dbReference type="Gene3D" id="2.150.10.10">
    <property type="entry name" value="Serralysin-like metalloprotease, C-terminal"/>
    <property type="match status" value="3"/>
</dbReference>
<keyword evidence="5" id="KW-0677">Repeat</keyword>
<dbReference type="PRINTS" id="PR00313">
    <property type="entry name" value="CABNDNGRPT"/>
</dbReference>
<sequence>MPRNAKAQDIADYLLGGYNESTKIPYTFFDPDARGPIKADIGGLNAEGKQLAKWAMNAWESVADVEFKLVNRGASLTFVDHRSGAHAETEADGDGTITKATINVSSGWVEKYGSGVDSYTFRTYMHEIGHVLGLGHTGPYNANADYKDAIFKNDSWQLSVMSYLGQDENPNINASRASNVMPMEADLLAIRELWGAPKDHYADGDTIWGIGSELDNYLGDMFRGMANDKKSDAYDLQPITLYIEDASGHDRIDFSHTGLHQTVDLRPGRISSVLSFKNNMLIAEDTLIEDFVSGDGIDKIIGNDAGNAIWGGGRDDMLKGLNGNDELWGDAGKDRLFGGGGQDVLNGGEHDDLLKGQRGGDELWGEAGKDRLFGGGGQDVLNGGPHDDLLKGQGGRDVLVGDTGSDTLIGGGGHDALYGGDQSDVLRGDAGNDLLDGGEAGDTIEGGSGDDQLFGGAGLDRLEGGEGDDRLDGGEAFDELFGGAGADVFVLGLGYGTDTVGDFVVGEDLIELDAALMADLTAEAAVDLARETPEGDLMLNFGDGNRLLLSDLAGTELTAESFVIV</sequence>
<dbReference type="RefSeq" id="WP_085897743.1">
    <property type="nucleotide sequence ID" value="NZ_FWFY01000015.1"/>
</dbReference>
<evidence type="ECO:0000256" key="5">
    <source>
        <dbReference type="ARBA" id="ARBA00022737"/>
    </source>
</evidence>
<evidence type="ECO:0000313" key="8">
    <source>
        <dbReference type="EMBL" id="SLN68610.1"/>
    </source>
</evidence>
<dbReference type="EMBL" id="FWFY01000015">
    <property type="protein sequence ID" value="SLN68610.1"/>
    <property type="molecule type" value="Genomic_DNA"/>
</dbReference>
<proteinExistence type="inferred from homology"/>
<dbReference type="GO" id="GO:0006508">
    <property type="term" value="P:proteolysis"/>
    <property type="evidence" value="ECO:0007669"/>
    <property type="project" value="InterPro"/>
</dbReference>
<protein>
    <submittedName>
        <fullName evidence="8">Serralysin C</fullName>
        <ecNumber evidence="8">3.4.24.40</ecNumber>
    </submittedName>
</protein>
<dbReference type="GO" id="GO:0005615">
    <property type="term" value="C:extracellular space"/>
    <property type="evidence" value="ECO:0007669"/>
    <property type="project" value="InterPro"/>
</dbReference>
<organism evidence="8 9">
    <name type="scientific">Limimaricola soesokkakensis</name>
    <dbReference type="NCBI Taxonomy" id="1343159"/>
    <lineage>
        <taxon>Bacteria</taxon>
        <taxon>Pseudomonadati</taxon>
        <taxon>Pseudomonadota</taxon>
        <taxon>Alphaproteobacteria</taxon>
        <taxon>Rhodobacterales</taxon>
        <taxon>Paracoccaceae</taxon>
        <taxon>Limimaricola</taxon>
    </lineage>
</organism>
<comment type="cofactor">
    <cofactor evidence="1">
        <name>Ca(2+)</name>
        <dbReference type="ChEBI" id="CHEBI:29108"/>
    </cofactor>
</comment>
<dbReference type="Pfam" id="PF00353">
    <property type="entry name" value="HemolysinCabind"/>
    <property type="match status" value="4"/>
</dbReference>
<feature type="compositionally biased region" description="Gly residues" evidence="6">
    <location>
        <begin position="438"/>
        <end position="449"/>
    </location>
</feature>
<dbReference type="Pfam" id="PF08548">
    <property type="entry name" value="Peptidase_M10_C"/>
    <property type="match status" value="1"/>
</dbReference>
<keyword evidence="8" id="KW-0378">Hydrolase</keyword>
<dbReference type="InterPro" id="IPR034033">
    <property type="entry name" value="Serralysin-like"/>
</dbReference>
<dbReference type="InterPro" id="IPR013858">
    <property type="entry name" value="Peptidase_M10B_C"/>
</dbReference>
<dbReference type="CDD" id="cd04277">
    <property type="entry name" value="ZnMc_serralysin_like"/>
    <property type="match status" value="1"/>
</dbReference>
<dbReference type="SUPFAM" id="SSF51120">
    <property type="entry name" value="beta-Roll"/>
    <property type="match status" value="3"/>
</dbReference>
<dbReference type="Gene3D" id="3.40.390.10">
    <property type="entry name" value="Collagenase (Catalytic Domain)"/>
    <property type="match status" value="1"/>
</dbReference>
<dbReference type="InterPro" id="IPR001343">
    <property type="entry name" value="Hemolysn_Ca-bd"/>
</dbReference>
<dbReference type="InterPro" id="IPR024079">
    <property type="entry name" value="MetalloPept_cat_dom_sf"/>
</dbReference>
<dbReference type="InterPro" id="IPR011049">
    <property type="entry name" value="Serralysin-like_metalloprot_C"/>
</dbReference>
<gene>
    <name evidence="8" type="primary">prtC_1</name>
    <name evidence="8" type="ORF">LOS8367_03437</name>
</gene>
<feature type="region of interest" description="Disordered" evidence="6">
    <location>
        <begin position="428"/>
        <end position="450"/>
    </location>
</feature>
<dbReference type="GO" id="GO:0008270">
    <property type="term" value="F:zinc ion binding"/>
    <property type="evidence" value="ECO:0007669"/>
    <property type="project" value="InterPro"/>
</dbReference>
<accession>A0A1X7A2A0</accession>
<dbReference type="SUPFAM" id="SSF55486">
    <property type="entry name" value="Metalloproteases ('zincins'), catalytic domain"/>
    <property type="match status" value="1"/>
</dbReference>
<evidence type="ECO:0000256" key="4">
    <source>
        <dbReference type="ARBA" id="ARBA00022525"/>
    </source>
</evidence>
<dbReference type="AlphaFoldDB" id="A0A1X7A2A0"/>
<dbReference type="GO" id="GO:0008237">
    <property type="term" value="F:metallopeptidase activity"/>
    <property type="evidence" value="ECO:0007669"/>
    <property type="project" value="InterPro"/>
</dbReference>
<comment type="similarity">
    <text evidence="3">Belongs to the peptidase M10B family.</text>
</comment>
<comment type="subcellular location">
    <subcellularLocation>
        <location evidence="2">Secreted</location>
    </subcellularLocation>
</comment>
<evidence type="ECO:0000259" key="7">
    <source>
        <dbReference type="SMART" id="SM00235"/>
    </source>
</evidence>
<feature type="domain" description="Peptidase metallopeptidase" evidence="7">
    <location>
        <begin position="25"/>
        <end position="174"/>
    </location>
</feature>
<dbReference type="PROSITE" id="PS00330">
    <property type="entry name" value="HEMOLYSIN_CALCIUM"/>
    <property type="match status" value="2"/>
</dbReference>
<dbReference type="InterPro" id="IPR018511">
    <property type="entry name" value="Hemolysin-typ_Ca-bd_CS"/>
</dbReference>
<evidence type="ECO:0000313" key="9">
    <source>
        <dbReference type="Proteomes" id="UP000193495"/>
    </source>
</evidence>
<dbReference type="InterPro" id="IPR050557">
    <property type="entry name" value="RTX_toxin/Mannuronan_C5-epim"/>
</dbReference>
<dbReference type="GO" id="GO:0005509">
    <property type="term" value="F:calcium ion binding"/>
    <property type="evidence" value="ECO:0007669"/>
    <property type="project" value="InterPro"/>
</dbReference>
<dbReference type="InterPro" id="IPR006026">
    <property type="entry name" value="Peptidase_Metallo"/>
</dbReference>
<evidence type="ECO:0000256" key="3">
    <source>
        <dbReference type="ARBA" id="ARBA00009490"/>
    </source>
</evidence>
<dbReference type="PANTHER" id="PTHR38340">
    <property type="entry name" value="S-LAYER PROTEIN"/>
    <property type="match status" value="1"/>
</dbReference>
<reference evidence="8 9" key="1">
    <citation type="submission" date="2017-03" db="EMBL/GenBank/DDBJ databases">
        <authorList>
            <person name="Afonso C.L."/>
            <person name="Miller P.J."/>
            <person name="Scott M.A."/>
            <person name="Spackman E."/>
            <person name="Goraichik I."/>
            <person name="Dimitrov K.M."/>
            <person name="Suarez D.L."/>
            <person name="Swayne D.E."/>
        </authorList>
    </citation>
    <scope>NUCLEOTIDE SEQUENCE [LARGE SCALE GENOMIC DNA]</scope>
    <source>
        <strain evidence="8 9">CECT 8367</strain>
    </source>
</reference>
<dbReference type="PANTHER" id="PTHR38340:SF1">
    <property type="entry name" value="S-LAYER PROTEIN"/>
    <property type="match status" value="1"/>
</dbReference>
<dbReference type="Proteomes" id="UP000193495">
    <property type="component" value="Unassembled WGS sequence"/>
</dbReference>